<gene>
    <name evidence="1" type="ORF">D8M06_07705</name>
</gene>
<evidence type="ECO:0000313" key="1">
    <source>
        <dbReference type="EMBL" id="RKQ34258.1"/>
    </source>
</evidence>
<dbReference type="Proteomes" id="UP000269301">
    <property type="component" value="Unassembled WGS sequence"/>
</dbReference>
<accession>A0A495A3X5</accession>
<dbReference type="OrthoDB" id="1644322at2"/>
<dbReference type="EMBL" id="RBZP01000004">
    <property type="protein sequence ID" value="RKQ34258.1"/>
    <property type="molecule type" value="Genomic_DNA"/>
</dbReference>
<dbReference type="InterPro" id="IPR014962">
    <property type="entry name" value="YolD"/>
</dbReference>
<organism evidence="1 2">
    <name type="scientific">Oceanobacillus halophilus</name>
    <dbReference type="NCBI Taxonomy" id="930130"/>
    <lineage>
        <taxon>Bacteria</taxon>
        <taxon>Bacillati</taxon>
        <taxon>Bacillota</taxon>
        <taxon>Bacilli</taxon>
        <taxon>Bacillales</taxon>
        <taxon>Bacillaceae</taxon>
        <taxon>Oceanobacillus</taxon>
    </lineage>
</organism>
<sequence length="68" mass="7849">MDWLNANSKLQLAIHNDLTIEIIYYDKHDYHNITGKLLKIDSMNGYLKLDNCERTIINLGNILDASVD</sequence>
<dbReference type="Pfam" id="PF08863">
    <property type="entry name" value="YolD"/>
    <property type="match status" value="1"/>
</dbReference>
<protein>
    <recommendedName>
        <fullName evidence="3">YolD-like family protein</fullName>
    </recommendedName>
</protein>
<reference evidence="1 2" key="1">
    <citation type="journal article" date="2016" name="Int. J. Syst. Evol. Microbiol.">
        <title>Oceanobacillus halophilus sp. nov., a novel moderately halophilic bacterium from a hypersaline lake.</title>
        <authorList>
            <person name="Amoozegar M.A."/>
            <person name="Bagheri M."/>
            <person name="Makhdoumi A."/>
            <person name="Nikou M.M."/>
            <person name="Fazeli S.A.S."/>
            <person name="Schumann P."/>
            <person name="Sproer C."/>
            <person name="Sanchez-Porro C."/>
            <person name="Ventosa A."/>
        </authorList>
    </citation>
    <scope>NUCLEOTIDE SEQUENCE [LARGE SCALE GENOMIC DNA]</scope>
    <source>
        <strain evidence="1 2">DSM 23996</strain>
    </source>
</reference>
<evidence type="ECO:0008006" key="3">
    <source>
        <dbReference type="Google" id="ProtNLM"/>
    </source>
</evidence>
<keyword evidence="2" id="KW-1185">Reference proteome</keyword>
<dbReference type="AlphaFoldDB" id="A0A495A3X5"/>
<evidence type="ECO:0000313" key="2">
    <source>
        <dbReference type="Proteomes" id="UP000269301"/>
    </source>
</evidence>
<proteinExistence type="predicted"/>
<name>A0A495A3X5_9BACI</name>
<comment type="caution">
    <text evidence="1">The sequence shown here is derived from an EMBL/GenBank/DDBJ whole genome shotgun (WGS) entry which is preliminary data.</text>
</comment>